<accession>A0A1R2C437</accession>
<name>A0A1R2C437_9CILI</name>
<evidence type="ECO:0000313" key="3">
    <source>
        <dbReference type="Proteomes" id="UP000187209"/>
    </source>
</evidence>
<evidence type="ECO:0000259" key="1">
    <source>
        <dbReference type="PROSITE" id="PS50181"/>
    </source>
</evidence>
<gene>
    <name evidence="2" type="ORF">SteCoe_15234</name>
</gene>
<dbReference type="Proteomes" id="UP000187209">
    <property type="component" value="Unassembled WGS sequence"/>
</dbReference>
<evidence type="ECO:0000313" key="2">
    <source>
        <dbReference type="EMBL" id="OMJ83757.1"/>
    </source>
</evidence>
<protein>
    <recommendedName>
        <fullName evidence="1">F-box domain-containing protein</fullName>
    </recommendedName>
</protein>
<dbReference type="SUPFAM" id="SSF81383">
    <property type="entry name" value="F-box domain"/>
    <property type="match status" value="1"/>
</dbReference>
<dbReference type="PROSITE" id="PS50181">
    <property type="entry name" value="FBOX"/>
    <property type="match status" value="1"/>
</dbReference>
<proteinExistence type="predicted"/>
<reference evidence="2 3" key="1">
    <citation type="submission" date="2016-11" db="EMBL/GenBank/DDBJ databases">
        <title>The macronuclear genome of Stentor coeruleus: a giant cell with tiny introns.</title>
        <authorList>
            <person name="Slabodnick M."/>
            <person name="Ruby J.G."/>
            <person name="Reiff S.B."/>
            <person name="Swart E.C."/>
            <person name="Gosai S."/>
            <person name="Prabakaran S."/>
            <person name="Witkowska E."/>
            <person name="Larue G.E."/>
            <person name="Fisher S."/>
            <person name="Freeman R.M."/>
            <person name="Gunawardena J."/>
            <person name="Chu W."/>
            <person name="Stover N.A."/>
            <person name="Gregory B.D."/>
            <person name="Nowacki M."/>
            <person name="Derisi J."/>
            <person name="Roy S.W."/>
            <person name="Marshall W.F."/>
            <person name="Sood P."/>
        </authorList>
    </citation>
    <scope>NUCLEOTIDE SEQUENCE [LARGE SCALE GENOMIC DNA]</scope>
    <source>
        <strain evidence="2">WM001</strain>
    </source>
</reference>
<comment type="caution">
    <text evidence="2">The sequence shown here is derived from an EMBL/GenBank/DDBJ whole genome shotgun (WGS) entry which is preliminary data.</text>
</comment>
<feature type="domain" description="F-box" evidence="1">
    <location>
        <begin position="1"/>
        <end position="47"/>
    </location>
</feature>
<organism evidence="2 3">
    <name type="scientific">Stentor coeruleus</name>
    <dbReference type="NCBI Taxonomy" id="5963"/>
    <lineage>
        <taxon>Eukaryota</taxon>
        <taxon>Sar</taxon>
        <taxon>Alveolata</taxon>
        <taxon>Ciliophora</taxon>
        <taxon>Postciliodesmatophora</taxon>
        <taxon>Heterotrichea</taxon>
        <taxon>Heterotrichida</taxon>
        <taxon>Stentoridae</taxon>
        <taxon>Stentor</taxon>
    </lineage>
</organism>
<dbReference type="InterPro" id="IPR001810">
    <property type="entry name" value="F-box_dom"/>
</dbReference>
<dbReference type="InterPro" id="IPR036047">
    <property type="entry name" value="F-box-like_dom_sf"/>
</dbReference>
<sequence>MMLCDMPAPILVDIFLYLTPLEIIRLESYAKYFKKLIRSTSQVFQAHFNKIHSLFPYAQQLHWKRILKRLILNRKTFNAFLPYYTDGGIKEESPHYFIDKLINPTGMHSTILNENVLIKYAYKGKNNFQYAYPSNYRIEENVYFIPDIEALPLKDSKKIPFIEKIVICLPESEYCSLSFVAFFSSLDNTDPIDIVNRFKGCKSKHRAISKGINLELICTYQKSRFSTTVFYKKISASVRPLCWIKIKNDGIIKPSNLTVKLPQPIFAKYFYVLMISSGIQSPSACINVNYISPICKEIRVFA</sequence>
<dbReference type="AlphaFoldDB" id="A0A1R2C437"/>
<dbReference type="EMBL" id="MPUH01000292">
    <property type="protein sequence ID" value="OMJ83757.1"/>
    <property type="molecule type" value="Genomic_DNA"/>
</dbReference>
<keyword evidence="3" id="KW-1185">Reference proteome</keyword>